<dbReference type="eggNOG" id="COG1799">
    <property type="taxonomic scope" value="Bacteria"/>
</dbReference>
<proteinExistence type="predicted"/>
<dbReference type="Proteomes" id="UP000008206">
    <property type="component" value="Chromosome"/>
</dbReference>
<organism evidence="5 6">
    <name type="scientific">Gloeothece verrucosa (strain PCC 7822)</name>
    <name type="common">Cyanothece sp. (strain PCC 7822)</name>
    <dbReference type="NCBI Taxonomy" id="497965"/>
    <lineage>
        <taxon>Bacteria</taxon>
        <taxon>Bacillati</taxon>
        <taxon>Cyanobacteriota</taxon>
        <taxon>Cyanophyceae</taxon>
        <taxon>Oscillatoriophycideae</taxon>
        <taxon>Chroococcales</taxon>
        <taxon>Aphanothecaceae</taxon>
        <taxon>Gloeothece</taxon>
        <taxon>Gloeothece verrucosa</taxon>
    </lineage>
</organism>
<evidence type="ECO:0008006" key="7">
    <source>
        <dbReference type="Google" id="ProtNLM"/>
    </source>
</evidence>
<dbReference type="InterPro" id="IPR007561">
    <property type="entry name" value="Cell_div_SepF/SepF-rel"/>
</dbReference>
<keyword evidence="2" id="KW-0717">Septation</keyword>
<dbReference type="Pfam" id="PF04472">
    <property type="entry name" value="SepF"/>
    <property type="match status" value="1"/>
</dbReference>
<dbReference type="STRING" id="497965.Cyan7822_1915"/>
<dbReference type="InterPro" id="IPR023052">
    <property type="entry name" value="Cell_div_SepF"/>
</dbReference>
<comment type="function">
    <text evidence="4">Cell division protein that is part of the divisome complex and is recruited early to the Z-ring. Probably stimulates Z-ring formation, perhaps through the cross-linking of FtsZ protofilaments. Its function overlaps with FtsA.</text>
</comment>
<dbReference type="OrthoDB" id="427700at2"/>
<evidence type="ECO:0000256" key="4">
    <source>
        <dbReference type="ARBA" id="ARBA00044936"/>
    </source>
</evidence>
<dbReference type="KEGG" id="cyj:Cyan7822_1915"/>
<evidence type="ECO:0000313" key="5">
    <source>
        <dbReference type="EMBL" id="ADN13899.1"/>
    </source>
</evidence>
<name>E0UAP7_GLOV7</name>
<sequence>MVHHSPINPIVPNFKDSEIVVLELHSEKDTEQALSILRQRKPVILKLTRLKPEKAQRVVDWMAGGTYAIDGRTVWIGEQTFLFVPSSVEVVSSKKKPSSISPRLAIN</sequence>
<dbReference type="PANTHER" id="PTHR35798">
    <property type="entry name" value="CELL DIVISION PROTEIN SEPF"/>
    <property type="match status" value="1"/>
</dbReference>
<dbReference type="PANTHER" id="PTHR35798:SF1">
    <property type="entry name" value="CELL DIVISION PROTEIN SEPF"/>
    <property type="match status" value="1"/>
</dbReference>
<evidence type="ECO:0000256" key="3">
    <source>
        <dbReference type="ARBA" id="ARBA00023306"/>
    </source>
</evidence>
<gene>
    <name evidence="5" type="ordered locus">Cyan7822_1915</name>
</gene>
<protein>
    <recommendedName>
        <fullName evidence="7">Cell division protein SepF</fullName>
    </recommendedName>
</protein>
<dbReference type="HOGENOM" id="CLU_078499_5_1_3"/>
<keyword evidence="3" id="KW-0131">Cell cycle</keyword>
<evidence type="ECO:0000256" key="2">
    <source>
        <dbReference type="ARBA" id="ARBA00023210"/>
    </source>
</evidence>
<evidence type="ECO:0000256" key="1">
    <source>
        <dbReference type="ARBA" id="ARBA00022618"/>
    </source>
</evidence>
<dbReference type="Gene3D" id="3.30.110.150">
    <property type="entry name" value="SepF-like protein"/>
    <property type="match status" value="1"/>
</dbReference>
<keyword evidence="1" id="KW-0132">Cell division</keyword>
<dbReference type="EMBL" id="CP002198">
    <property type="protein sequence ID" value="ADN13899.1"/>
    <property type="molecule type" value="Genomic_DNA"/>
</dbReference>
<keyword evidence="6" id="KW-1185">Reference proteome</keyword>
<evidence type="ECO:0000313" key="6">
    <source>
        <dbReference type="Proteomes" id="UP000008206"/>
    </source>
</evidence>
<dbReference type="RefSeq" id="WP_013322005.1">
    <property type="nucleotide sequence ID" value="NC_014501.1"/>
</dbReference>
<dbReference type="InterPro" id="IPR038594">
    <property type="entry name" value="SepF-like_sf"/>
</dbReference>
<dbReference type="GO" id="GO:0000917">
    <property type="term" value="P:division septum assembly"/>
    <property type="evidence" value="ECO:0007669"/>
    <property type="project" value="UniProtKB-KW"/>
</dbReference>
<accession>E0UAP7</accession>
<dbReference type="AlphaFoldDB" id="E0UAP7"/>
<reference evidence="5" key="1">
    <citation type="submission" date="2010-09" db="EMBL/GenBank/DDBJ databases">
        <title>Complete sequence of Chromosome of Cyanothece sp. PCC 7822.</title>
        <authorList>
            <consortium name="US DOE Joint Genome Institute"/>
            <person name="Lucas S."/>
            <person name="Copeland A."/>
            <person name="Lapidus A."/>
            <person name="Cheng J.-F."/>
            <person name="Bruce D."/>
            <person name="Goodwin L."/>
            <person name="Pitluck S."/>
            <person name="Saunders E."/>
            <person name="Brettin T."/>
            <person name="Detter J.C."/>
            <person name="Han C."/>
            <person name="Land M."/>
            <person name="Hauser L."/>
            <person name="Chang Y.-J."/>
            <person name="Jeffries C."/>
            <person name="Kyrpides N."/>
            <person name="Ivanova N."/>
            <person name="Mikhailova N."/>
            <person name="Pakrasi H."/>
            <person name="Sherman L."/>
            <person name="Woyke T."/>
        </authorList>
    </citation>
    <scope>NUCLEOTIDE SEQUENCE</scope>
    <source>
        <strain evidence="5">PCC 7822</strain>
    </source>
</reference>